<feature type="transmembrane region" description="Helical" evidence="7">
    <location>
        <begin position="356"/>
        <end position="378"/>
    </location>
</feature>
<dbReference type="InterPro" id="IPR011701">
    <property type="entry name" value="MFS"/>
</dbReference>
<evidence type="ECO:0000256" key="1">
    <source>
        <dbReference type="ARBA" id="ARBA00004651"/>
    </source>
</evidence>
<feature type="transmembrane region" description="Helical" evidence="7">
    <location>
        <begin position="293"/>
        <end position="311"/>
    </location>
</feature>
<dbReference type="Proteomes" id="UP001476950">
    <property type="component" value="Unassembled WGS sequence"/>
</dbReference>
<feature type="transmembrane region" description="Helical" evidence="7">
    <location>
        <begin position="262"/>
        <end position="281"/>
    </location>
</feature>
<dbReference type="SUPFAM" id="SSF103473">
    <property type="entry name" value="MFS general substrate transporter"/>
    <property type="match status" value="1"/>
</dbReference>
<feature type="transmembrane region" description="Helical" evidence="7">
    <location>
        <begin position="317"/>
        <end position="336"/>
    </location>
</feature>
<evidence type="ECO:0000256" key="3">
    <source>
        <dbReference type="ARBA" id="ARBA00022475"/>
    </source>
</evidence>
<evidence type="ECO:0000256" key="4">
    <source>
        <dbReference type="ARBA" id="ARBA00022692"/>
    </source>
</evidence>
<feature type="transmembrane region" description="Helical" evidence="7">
    <location>
        <begin position="148"/>
        <end position="168"/>
    </location>
</feature>
<feature type="transmembrane region" description="Helical" evidence="7">
    <location>
        <begin position="87"/>
        <end position="104"/>
    </location>
</feature>
<dbReference type="Gene3D" id="1.20.1250.20">
    <property type="entry name" value="MFS general substrate transporter like domains"/>
    <property type="match status" value="1"/>
</dbReference>
<keyword evidence="3" id="KW-1003">Cell membrane</keyword>
<keyword evidence="6 7" id="KW-0472">Membrane</keyword>
<dbReference type="Pfam" id="PF07690">
    <property type="entry name" value="MFS_1"/>
    <property type="match status" value="2"/>
</dbReference>
<dbReference type="PANTHER" id="PTHR23517:SF2">
    <property type="entry name" value="MULTIDRUG RESISTANCE PROTEIN MDTH"/>
    <property type="match status" value="1"/>
</dbReference>
<keyword evidence="2" id="KW-0813">Transport</keyword>
<comment type="caution">
    <text evidence="9">The sequence shown here is derived from an EMBL/GenBank/DDBJ whole genome shotgun (WGS) entry which is preliminary data.</text>
</comment>
<feature type="transmembrane region" description="Helical" evidence="7">
    <location>
        <begin position="174"/>
        <end position="196"/>
    </location>
</feature>
<feature type="transmembrane region" description="Helical" evidence="7">
    <location>
        <begin position="384"/>
        <end position="403"/>
    </location>
</feature>
<feature type="transmembrane region" description="Helical" evidence="7">
    <location>
        <begin position="221"/>
        <end position="242"/>
    </location>
</feature>
<name>A0ABV0KTF3_9CYAN</name>
<proteinExistence type="predicted"/>
<sequence>MPIRQSKLLSWLPALNYQVWVLAVGRLLSQTGSGFTLFYAPIFFVNQVGLSATQVGVGLGSASISGVVGRLLGGSFADSLFWGRRRTLLLSAIVSAIASIVLAISHDFLVFVAGNLLMGLGIGLYWPANEAMVADLTTPAQRNEAFALTRLSDSLGLGLGVVLGGLLVGTTGAYRALFVIDAISFVVLFAVVYWAIAESHKPTGDHKAIRDWQQALRDRRLLTYAVANVLFTTYLMQINSTMPLYFTNFLSNLPTGFSPPTLSALFTWHMVVAVVCQLPAVQVLNRFSRAQGLILSAILWGAGFGLVWVTGVVSSHHLLWAILALGMLALATVAYMPSASSITVEMAPESLRGVYLAVNSQCWAIGAFIGPPLGGWALDQSTPVAHGLWIGLAFSVGITILVLQRLDRMMQQLKQ</sequence>
<protein>
    <submittedName>
        <fullName evidence="9">MFS transporter</fullName>
    </submittedName>
</protein>
<keyword evidence="4 7" id="KW-0812">Transmembrane</keyword>
<evidence type="ECO:0000256" key="6">
    <source>
        <dbReference type="ARBA" id="ARBA00023136"/>
    </source>
</evidence>
<evidence type="ECO:0000313" key="9">
    <source>
        <dbReference type="EMBL" id="MEP1062523.1"/>
    </source>
</evidence>
<dbReference type="InterPro" id="IPR036259">
    <property type="entry name" value="MFS_trans_sf"/>
</dbReference>
<dbReference type="PROSITE" id="PS50850">
    <property type="entry name" value="MFS"/>
    <property type="match status" value="1"/>
</dbReference>
<dbReference type="PANTHER" id="PTHR23517">
    <property type="entry name" value="RESISTANCE PROTEIN MDTM, PUTATIVE-RELATED-RELATED"/>
    <property type="match status" value="1"/>
</dbReference>
<dbReference type="InterPro" id="IPR020846">
    <property type="entry name" value="MFS_dom"/>
</dbReference>
<evidence type="ECO:0000256" key="7">
    <source>
        <dbReference type="SAM" id="Phobius"/>
    </source>
</evidence>
<evidence type="ECO:0000313" key="10">
    <source>
        <dbReference type="Proteomes" id="UP001476950"/>
    </source>
</evidence>
<dbReference type="InterPro" id="IPR050171">
    <property type="entry name" value="MFS_Transporters"/>
</dbReference>
<keyword evidence="10" id="KW-1185">Reference proteome</keyword>
<evidence type="ECO:0000259" key="8">
    <source>
        <dbReference type="PROSITE" id="PS50850"/>
    </source>
</evidence>
<accession>A0ABV0KTF3</accession>
<dbReference type="EMBL" id="JAMPLM010000070">
    <property type="protein sequence ID" value="MEP1062523.1"/>
    <property type="molecule type" value="Genomic_DNA"/>
</dbReference>
<keyword evidence="5 7" id="KW-1133">Transmembrane helix</keyword>
<comment type="subcellular location">
    <subcellularLocation>
        <location evidence="1">Cell membrane</location>
        <topology evidence="1">Multi-pass membrane protein</topology>
    </subcellularLocation>
</comment>
<feature type="transmembrane region" description="Helical" evidence="7">
    <location>
        <begin position="110"/>
        <end position="128"/>
    </location>
</feature>
<evidence type="ECO:0000256" key="5">
    <source>
        <dbReference type="ARBA" id="ARBA00022989"/>
    </source>
</evidence>
<gene>
    <name evidence="9" type="ORF">NDI38_29545</name>
</gene>
<reference evidence="9 10" key="1">
    <citation type="submission" date="2022-04" db="EMBL/GenBank/DDBJ databases">
        <title>Positive selection, recombination, and allopatry shape intraspecific diversity of widespread and dominant cyanobacteria.</title>
        <authorList>
            <person name="Wei J."/>
            <person name="Shu W."/>
            <person name="Hu C."/>
        </authorList>
    </citation>
    <scope>NUCLEOTIDE SEQUENCE [LARGE SCALE GENOMIC DNA]</scope>
    <source>
        <strain evidence="9 10">AS-A4</strain>
    </source>
</reference>
<feature type="domain" description="Major facilitator superfamily (MFS) profile" evidence="8">
    <location>
        <begin position="18"/>
        <end position="410"/>
    </location>
</feature>
<dbReference type="RefSeq" id="WP_190451873.1">
    <property type="nucleotide sequence ID" value="NZ_JAMPLM010000070.1"/>
</dbReference>
<organism evidence="9 10">
    <name type="scientific">Stenomitos frigidus AS-A4</name>
    <dbReference type="NCBI Taxonomy" id="2933935"/>
    <lineage>
        <taxon>Bacteria</taxon>
        <taxon>Bacillati</taxon>
        <taxon>Cyanobacteriota</taxon>
        <taxon>Cyanophyceae</taxon>
        <taxon>Leptolyngbyales</taxon>
        <taxon>Leptolyngbyaceae</taxon>
        <taxon>Stenomitos</taxon>
    </lineage>
</organism>
<evidence type="ECO:0000256" key="2">
    <source>
        <dbReference type="ARBA" id="ARBA00022448"/>
    </source>
</evidence>